<feature type="region of interest" description="Disordered" evidence="1">
    <location>
        <begin position="92"/>
        <end position="150"/>
    </location>
</feature>
<accession>U6GIH4</accession>
<feature type="domain" description="BSD" evidence="2">
    <location>
        <begin position="287"/>
        <end position="326"/>
    </location>
</feature>
<dbReference type="SUPFAM" id="SSF140383">
    <property type="entry name" value="BSD domain-like"/>
    <property type="match status" value="1"/>
</dbReference>
<dbReference type="Gene3D" id="1.10.3970.10">
    <property type="entry name" value="BSD domain"/>
    <property type="match status" value="1"/>
</dbReference>
<feature type="compositionally biased region" description="Low complexity" evidence="1">
    <location>
        <begin position="116"/>
        <end position="137"/>
    </location>
</feature>
<dbReference type="EMBL" id="HG691779">
    <property type="protein sequence ID" value="CDI79980.1"/>
    <property type="molecule type" value="Genomic_DNA"/>
</dbReference>
<evidence type="ECO:0000313" key="3">
    <source>
        <dbReference type="EMBL" id="CDI79980.1"/>
    </source>
</evidence>
<dbReference type="InterPro" id="IPR035925">
    <property type="entry name" value="BSD_dom_sf"/>
</dbReference>
<organism evidence="3 4">
    <name type="scientific">Eimeria praecox</name>
    <dbReference type="NCBI Taxonomy" id="51316"/>
    <lineage>
        <taxon>Eukaryota</taxon>
        <taxon>Sar</taxon>
        <taxon>Alveolata</taxon>
        <taxon>Apicomplexa</taxon>
        <taxon>Conoidasida</taxon>
        <taxon>Coccidia</taxon>
        <taxon>Eucoccidiorida</taxon>
        <taxon>Eimeriorina</taxon>
        <taxon>Eimeriidae</taxon>
        <taxon>Eimeria</taxon>
    </lineage>
</organism>
<keyword evidence="4" id="KW-1185">Reference proteome</keyword>
<evidence type="ECO:0000259" key="2">
    <source>
        <dbReference type="Pfam" id="PF03909"/>
    </source>
</evidence>
<protein>
    <recommendedName>
        <fullName evidence="2">BSD domain-containing protein</fullName>
    </recommendedName>
</protein>
<evidence type="ECO:0000313" key="4">
    <source>
        <dbReference type="Proteomes" id="UP000018201"/>
    </source>
</evidence>
<feature type="compositionally biased region" description="Basic and acidic residues" evidence="1">
    <location>
        <begin position="347"/>
        <end position="357"/>
    </location>
</feature>
<evidence type="ECO:0000256" key="1">
    <source>
        <dbReference type="SAM" id="MobiDB-lite"/>
    </source>
</evidence>
<gene>
    <name evidence="3" type="ORF">EPH_0008660</name>
</gene>
<sequence>MVPNGPEGNRPAQSEEVAELNEVGGPKRLGSSLSSITSRLSTATGGWGKWLLNSASDFVTELGAESEETTSDLREFCHVIVSDSTAWIRRQAGNHSTDESRDHLTPTDDNNRSAGDDSSSSNASQSSSSAVKSSSIDSRSHKEHSSGNLCCHPHSLGDNITCLGRAETSIPSPLHTAYRQNKHNTEGPLEESNACTLAKAAEPALPIWRTDPAIKRRFQFIATLDASFILDPVRPFPSGCANSTQQQQLQQPAPDDDICEAYLPINVCPAEGDIDAGPSEVDIKEYMKDPYVAAARQRLVPGKVAEKLFWRRFHARVLYMVQEEAQLSVHLSKLEAPTKAVDDSESEKDISWEDLGNDREEALSDAAAF</sequence>
<dbReference type="VEuPathDB" id="ToxoDB:EPH_0008660"/>
<dbReference type="OrthoDB" id="47923at2759"/>
<name>U6GIH4_9EIME</name>
<dbReference type="Pfam" id="PF03909">
    <property type="entry name" value="BSD"/>
    <property type="match status" value="1"/>
</dbReference>
<reference evidence="3" key="2">
    <citation type="submission" date="2013-10" db="EMBL/GenBank/DDBJ databases">
        <authorList>
            <person name="Aslett M."/>
        </authorList>
    </citation>
    <scope>NUCLEOTIDE SEQUENCE [LARGE SCALE GENOMIC DNA]</scope>
    <source>
        <strain evidence="3">Houghton</strain>
    </source>
</reference>
<dbReference type="AlphaFoldDB" id="U6GIH4"/>
<feature type="region of interest" description="Disordered" evidence="1">
    <location>
        <begin position="1"/>
        <end position="33"/>
    </location>
</feature>
<proteinExistence type="predicted"/>
<feature type="compositionally biased region" description="Basic and acidic residues" evidence="1">
    <location>
        <begin position="96"/>
        <end position="115"/>
    </location>
</feature>
<dbReference type="Proteomes" id="UP000018201">
    <property type="component" value="Unassembled WGS sequence"/>
</dbReference>
<dbReference type="InterPro" id="IPR005607">
    <property type="entry name" value="BSD_dom"/>
</dbReference>
<feature type="region of interest" description="Disordered" evidence="1">
    <location>
        <begin position="336"/>
        <end position="357"/>
    </location>
</feature>
<reference evidence="3" key="1">
    <citation type="submission" date="2013-10" db="EMBL/GenBank/DDBJ databases">
        <title>Genomic analysis of the causative agents of coccidiosis in chickens.</title>
        <authorList>
            <person name="Reid A.J."/>
            <person name="Blake D."/>
            <person name="Billington K."/>
            <person name="Browne H."/>
            <person name="Dunn M."/>
            <person name="Hung S."/>
            <person name="Kawahara F."/>
            <person name="Miranda-Saavedra D."/>
            <person name="Mourier T."/>
            <person name="Nagra H."/>
            <person name="Otto T.D."/>
            <person name="Rawlings N."/>
            <person name="Sanchez A."/>
            <person name="Sanders M."/>
            <person name="Subramaniam C."/>
            <person name="Tay Y."/>
            <person name="Dear P."/>
            <person name="Doerig C."/>
            <person name="Gruber A."/>
            <person name="Parkinson J."/>
            <person name="Shirley M."/>
            <person name="Wan K.L."/>
            <person name="Berriman M."/>
            <person name="Tomley F."/>
            <person name="Pain A."/>
        </authorList>
    </citation>
    <scope>NUCLEOTIDE SEQUENCE [LARGE SCALE GENOMIC DNA]</scope>
    <source>
        <strain evidence="3">Houghton</strain>
    </source>
</reference>